<sequence length="152" mass="17556">MKATEVLYKYNVVKGTSCQRLQNFVLGKFRLRDCKSSGIQLVVVPDGMLGPCHSLVGFLEYYQGNIADPNCDLTQFDNFREWAKRYPLNMTLYTKCPFISLCGGCIYNSYITSNSIWNEDPQICTYMCSLVKWILHDLWKKRGMSEKYGSIE</sequence>
<dbReference type="InterPro" id="IPR013785">
    <property type="entry name" value="Aldolase_TIM"/>
</dbReference>
<dbReference type="KEGG" id="aft:BBF96_02385"/>
<gene>
    <name evidence="1" type="ORF">BBF96_02385</name>
</gene>
<dbReference type="OrthoDB" id="9763993at2"/>
<keyword evidence="2" id="KW-1185">Reference proteome</keyword>
<dbReference type="EMBL" id="CP016379">
    <property type="protein sequence ID" value="AZR72338.1"/>
    <property type="molecule type" value="Genomic_DNA"/>
</dbReference>
<organism evidence="1 2">
    <name type="scientific">Anoxybacter fermentans</name>
    <dbReference type="NCBI Taxonomy" id="1323375"/>
    <lineage>
        <taxon>Bacteria</taxon>
        <taxon>Bacillati</taxon>
        <taxon>Bacillota</taxon>
        <taxon>Clostridia</taxon>
        <taxon>Halanaerobiales</taxon>
        <taxon>Anoxybacter</taxon>
    </lineage>
</organism>
<evidence type="ECO:0000313" key="1">
    <source>
        <dbReference type="EMBL" id="AZR72338.1"/>
    </source>
</evidence>
<evidence type="ECO:0000313" key="2">
    <source>
        <dbReference type="Proteomes" id="UP000267250"/>
    </source>
</evidence>
<reference evidence="1 2" key="1">
    <citation type="submission" date="2016-07" db="EMBL/GenBank/DDBJ databases">
        <title>Genome and transcriptome analysis of iron-reducing fermentative bacteria Anoxybacter fermentans.</title>
        <authorList>
            <person name="Zeng X."/>
            <person name="Shao Z."/>
        </authorList>
    </citation>
    <scope>NUCLEOTIDE SEQUENCE [LARGE SCALE GENOMIC DNA]</scope>
    <source>
        <strain evidence="1 2">DY22613</strain>
    </source>
</reference>
<dbReference type="NCBIfam" id="TIGR04085">
    <property type="entry name" value="rSAM_more_4Fe4S"/>
    <property type="match status" value="1"/>
</dbReference>
<dbReference type="AlphaFoldDB" id="A0A3S9SVN5"/>
<protein>
    <recommendedName>
        <fullName evidence="3">4Fe4S-binding SPASM domain-containing protein</fullName>
    </recommendedName>
</protein>
<accession>A0A3S9SVN5</accession>
<name>A0A3S9SVN5_9FIRM</name>
<proteinExistence type="predicted"/>
<dbReference type="InterPro" id="IPR023885">
    <property type="entry name" value="4Fe4S-binding_SPASM_dom"/>
</dbReference>
<dbReference type="RefSeq" id="WP_127015672.1">
    <property type="nucleotide sequence ID" value="NZ_CP016379.1"/>
</dbReference>
<dbReference type="Gene3D" id="3.20.20.70">
    <property type="entry name" value="Aldolase class I"/>
    <property type="match status" value="1"/>
</dbReference>
<dbReference type="Proteomes" id="UP000267250">
    <property type="component" value="Chromosome"/>
</dbReference>
<evidence type="ECO:0008006" key="3">
    <source>
        <dbReference type="Google" id="ProtNLM"/>
    </source>
</evidence>